<organism evidence="3 4">
    <name type="scientific">Eggerthella lenta</name>
    <name type="common">Eubacterium lentum</name>
    <dbReference type="NCBI Taxonomy" id="84112"/>
    <lineage>
        <taxon>Bacteria</taxon>
        <taxon>Bacillati</taxon>
        <taxon>Actinomycetota</taxon>
        <taxon>Coriobacteriia</taxon>
        <taxon>Eggerthellales</taxon>
        <taxon>Eggerthellaceae</taxon>
        <taxon>Eggerthella</taxon>
    </lineage>
</organism>
<proteinExistence type="predicted"/>
<dbReference type="Proteomes" id="UP000436429">
    <property type="component" value="Unassembled WGS sequence"/>
</dbReference>
<feature type="region of interest" description="Disordered" evidence="1">
    <location>
        <begin position="1"/>
        <end position="41"/>
    </location>
</feature>
<dbReference type="AlphaFoldDB" id="A0A844RQM8"/>
<feature type="compositionally biased region" description="Basic and acidic residues" evidence="1">
    <location>
        <begin position="28"/>
        <end position="41"/>
    </location>
</feature>
<protein>
    <recommendedName>
        <fullName evidence="2">ISXO2-like transposase domain-containing protein</fullName>
    </recommendedName>
</protein>
<dbReference type="SMART" id="SM01126">
    <property type="entry name" value="DDE_Tnp_IS1595"/>
    <property type="match status" value="1"/>
</dbReference>
<feature type="compositionally biased region" description="Polar residues" evidence="1">
    <location>
        <begin position="1"/>
        <end position="12"/>
    </location>
</feature>
<feature type="domain" description="ISXO2-like transposase" evidence="2">
    <location>
        <begin position="18"/>
        <end position="154"/>
    </location>
</feature>
<reference evidence="3 4" key="1">
    <citation type="submission" date="2019-11" db="EMBL/GenBank/DDBJ databases">
        <title>Whole genome shotgun sequencing (WGS) data from Adlercreutzia equolifaciens ResAG-91, Eggerthella lenta MRI-F36, MRI-F37, MRI-F40, ResAG-49, ResAG-88, ResAG-121, ResAG-145, and Gordonibacter sp. ResAG-5, ResAG-26, ResAG-43, ResAG-50, ResAG-59.</title>
        <authorList>
            <person name="Stoll D.A."/>
            <person name="Danylec N."/>
            <person name="Franz C.M.A.P."/>
            <person name="Huch M."/>
        </authorList>
    </citation>
    <scope>NUCLEOTIDE SEQUENCE [LARGE SCALE GENOMIC DNA]</scope>
    <source>
        <strain evidence="3 4">ResAG-88</strain>
    </source>
</reference>
<name>A0A844RQM8_EGGLN</name>
<evidence type="ECO:0000259" key="2">
    <source>
        <dbReference type="SMART" id="SM01126"/>
    </source>
</evidence>
<accession>A0A844RQM8</accession>
<dbReference type="RefSeq" id="WP_114522552.1">
    <property type="nucleotide sequence ID" value="NZ_AP025575.1"/>
</dbReference>
<feature type="compositionally biased region" description="Low complexity" evidence="1">
    <location>
        <begin position="17"/>
        <end position="26"/>
    </location>
</feature>
<dbReference type="InterPro" id="IPR024445">
    <property type="entry name" value="Tnp_ISXO2-like"/>
</dbReference>
<evidence type="ECO:0000256" key="1">
    <source>
        <dbReference type="SAM" id="MobiDB-lite"/>
    </source>
</evidence>
<sequence length="204" mass="22928">MSTARWSGTTCRETSRARASSSCAPRRNGRDGRKGAKGRSKERIVVECGVNKYGDCFCDAIDRGSAGAGALARDLSARIPEGSAVVSDGHPSYGFAASAWEHRVVDPKDPSTGNINMVNALHSRLREFLAPFHGVATRHLQRYLDWFCYVEQFKRGDMDRRELLFEREAKGTYWTTRRMTHREIGSLMVYWTRQYPCNVNGGLT</sequence>
<evidence type="ECO:0000313" key="4">
    <source>
        <dbReference type="Proteomes" id="UP000436429"/>
    </source>
</evidence>
<evidence type="ECO:0000313" key="3">
    <source>
        <dbReference type="EMBL" id="MVN33982.1"/>
    </source>
</evidence>
<comment type="caution">
    <text evidence="3">The sequence shown here is derived from an EMBL/GenBank/DDBJ whole genome shotgun (WGS) entry which is preliminary data.</text>
</comment>
<gene>
    <name evidence="3" type="ORF">GO726_12535</name>
</gene>
<dbReference type="EMBL" id="WPOM01000032">
    <property type="protein sequence ID" value="MVN33982.1"/>
    <property type="molecule type" value="Genomic_DNA"/>
</dbReference>